<feature type="domain" description="ABC transporter" evidence="14">
    <location>
        <begin position="350"/>
        <end position="584"/>
    </location>
</feature>
<dbReference type="CDD" id="cd03254">
    <property type="entry name" value="ABCC_Glucan_exporter_like"/>
    <property type="match status" value="1"/>
</dbReference>
<keyword evidence="7" id="KW-0547">Nucleotide-binding</keyword>
<dbReference type="AlphaFoldDB" id="A0A933LQG6"/>
<evidence type="ECO:0000313" key="16">
    <source>
        <dbReference type="EMBL" id="MBI4596130.1"/>
    </source>
</evidence>
<dbReference type="CDD" id="cd18544">
    <property type="entry name" value="ABC_6TM_TmrA_like"/>
    <property type="match status" value="1"/>
</dbReference>
<reference evidence="16" key="1">
    <citation type="submission" date="2020-07" db="EMBL/GenBank/DDBJ databases">
        <title>Huge and variable diversity of episymbiotic CPR bacteria and DPANN archaea in groundwater ecosystems.</title>
        <authorList>
            <person name="He C.Y."/>
            <person name="Keren R."/>
            <person name="Whittaker M."/>
            <person name="Farag I.F."/>
            <person name="Doudna J."/>
            <person name="Cate J.H.D."/>
            <person name="Banfield J.F."/>
        </authorList>
    </citation>
    <scope>NUCLEOTIDE SEQUENCE</scope>
    <source>
        <strain evidence="16">NC_groundwater_1482_Ag_S-0.65um_47_24</strain>
    </source>
</reference>
<evidence type="ECO:0000256" key="12">
    <source>
        <dbReference type="ARBA" id="ARBA00074518"/>
    </source>
</evidence>
<evidence type="ECO:0000256" key="3">
    <source>
        <dbReference type="ARBA" id="ARBA00012191"/>
    </source>
</evidence>
<feature type="transmembrane region" description="Helical" evidence="13">
    <location>
        <begin position="175"/>
        <end position="191"/>
    </location>
</feature>
<feature type="transmembrane region" description="Helical" evidence="13">
    <location>
        <begin position="149"/>
        <end position="169"/>
    </location>
</feature>
<dbReference type="InterPro" id="IPR017871">
    <property type="entry name" value="ABC_transporter-like_CS"/>
</dbReference>
<dbReference type="Pfam" id="PF00664">
    <property type="entry name" value="ABC_membrane"/>
    <property type="match status" value="1"/>
</dbReference>
<dbReference type="FunFam" id="3.40.50.300:FF:000221">
    <property type="entry name" value="Multidrug ABC transporter ATP-binding protein"/>
    <property type="match status" value="1"/>
</dbReference>
<dbReference type="InterPro" id="IPR036640">
    <property type="entry name" value="ABC1_TM_sf"/>
</dbReference>
<evidence type="ECO:0000256" key="2">
    <source>
        <dbReference type="ARBA" id="ARBA00006526"/>
    </source>
</evidence>
<dbReference type="GO" id="GO:0008559">
    <property type="term" value="F:ABC-type xenobiotic transporter activity"/>
    <property type="evidence" value="ECO:0007669"/>
    <property type="project" value="UniProtKB-EC"/>
</dbReference>
<dbReference type="PANTHER" id="PTHR43394">
    <property type="entry name" value="ATP-DEPENDENT PERMEASE MDL1, MITOCHONDRIAL"/>
    <property type="match status" value="1"/>
</dbReference>
<dbReference type="Proteomes" id="UP000772181">
    <property type="component" value="Unassembled WGS sequence"/>
</dbReference>
<dbReference type="PANTHER" id="PTHR43394:SF1">
    <property type="entry name" value="ATP-BINDING CASSETTE SUB-FAMILY B MEMBER 10, MITOCHONDRIAL"/>
    <property type="match status" value="1"/>
</dbReference>
<organism evidence="16 17">
    <name type="scientific">Tectimicrobiota bacterium</name>
    <dbReference type="NCBI Taxonomy" id="2528274"/>
    <lineage>
        <taxon>Bacteria</taxon>
        <taxon>Pseudomonadati</taxon>
        <taxon>Nitrospinota/Tectimicrobiota group</taxon>
        <taxon>Candidatus Tectimicrobiota</taxon>
    </lineage>
</organism>
<evidence type="ECO:0000256" key="13">
    <source>
        <dbReference type="SAM" id="Phobius"/>
    </source>
</evidence>
<dbReference type="SUPFAM" id="SSF90123">
    <property type="entry name" value="ABC transporter transmembrane region"/>
    <property type="match status" value="1"/>
</dbReference>
<dbReference type="InterPro" id="IPR027417">
    <property type="entry name" value="P-loop_NTPase"/>
</dbReference>
<dbReference type="PROSITE" id="PS50929">
    <property type="entry name" value="ABC_TM1F"/>
    <property type="match status" value="1"/>
</dbReference>
<keyword evidence="8 16" id="KW-0067">ATP-binding</keyword>
<dbReference type="Gene3D" id="3.40.50.300">
    <property type="entry name" value="P-loop containing nucleotide triphosphate hydrolases"/>
    <property type="match status" value="1"/>
</dbReference>
<feature type="transmembrane region" description="Helical" evidence="13">
    <location>
        <begin position="255"/>
        <end position="277"/>
    </location>
</feature>
<evidence type="ECO:0000256" key="5">
    <source>
        <dbReference type="ARBA" id="ARBA00022475"/>
    </source>
</evidence>
<dbReference type="GO" id="GO:0005524">
    <property type="term" value="F:ATP binding"/>
    <property type="evidence" value="ECO:0007669"/>
    <property type="project" value="UniProtKB-KW"/>
</dbReference>
<dbReference type="GO" id="GO:0016887">
    <property type="term" value="F:ATP hydrolysis activity"/>
    <property type="evidence" value="ECO:0007669"/>
    <property type="project" value="InterPro"/>
</dbReference>
<feature type="domain" description="ABC transmembrane type-1" evidence="15">
    <location>
        <begin position="34"/>
        <end position="316"/>
    </location>
</feature>
<comment type="catalytic activity">
    <reaction evidence="11">
        <text>ATP + H2O + xenobioticSide 1 = ADP + phosphate + xenobioticSide 2.</text>
        <dbReference type="EC" id="7.6.2.2"/>
    </reaction>
</comment>
<feature type="transmembrane region" description="Helical" evidence="13">
    <location>
        <begin position="29"/>
        <end position="48"/>
    </location>
</feature>
<keyword evidence="6 13" id="KW-0812">Transmembrane</keyword>
<evidence type="ECO:0000256" key="8">
    <source>
        <dbReference type="ARBA" id="ARBA00022840"/>
    </source>
</evidence>
<name>A0A933LQG6_UNCTE</name>
<evidence type="ECO:0000256" key="9">
    <source>
        <dbReference type="ARBA" id="ARBA00022989"/>
    </source>
</evidence>
<comment type="subcellular location">
    <subcellularLocation>
        <location evidence="1">Cell membrane</location>
        <topology evidence="1">Multi-pass membrane protein</topology>
    </subcellularLocation>
</comment>
<dbReference type="SMART" id="SM00382">
    <property type="entry name" value="AAA"/>
    <property type="match status" value="1"/>
</dbReference>
<evidence type="ECO:0000256" key="4">
    <source>
        <dbReference type="ARBA" id="ARBA00022448"/>
    </source>
</evidence>
<dbReference type="PROSITE" id="PS50893">
    <property type="entry name" value="ABC_TRANSPORTER_2"/>
    <property type="match status" value="1"/>
</dbReference>
<dbReference type="InterPro" id="IPR039421">
    <property type="entry name" value="Type_1_exporter"/>
</dbReference>
<dbReference type="InterPro" id="IPR003593">
    <property type="entry name" value="AAA+_ATPase"/>
</dbReference>
<feature type="transmembrane region" description="Helical" evidence="13">
    <location>
        <begin position="68"/>
        <end position="87"/>
    </location>
</feature>
<keyword evidence="5" id="KW-1003">Cell membrane</keyword>
<comment type="similarity">
    <text evidence="2">Belongs to the ABC transporter superfamily. Drug exporter-2 (TC 3.A.1.117) family.</text>
</comment>
<dbReference type="InterPro" id="IPR011527">
    <property type="entry name" value="ABC1_TM_dom"/>
</dbReference>
<dbReference type="EMBL" id="JACQWF010000318">
    <property type="protein sequence ID" value="MBI4596130.1"/>
    <property type="molecule type" value="Genomic_DNA"/>
</dbReference>
<keyword evidence="4" id="KW-0813">Transport</keyword>
<proteinExistence type="inferred from homology"/>
<evidence type="ECO:0000256" key="1">
    <source>
        <dbReference type="ARBA" id="ARBA00004651"/>
    </source>
</evidence>
<gene>
    <name evidence="16" type="ORF">HY730_07095</name>
</gene>
<dbReference type="EC" id="7.6.2.2" evidence="3"/>
<dbReference type="GO" id="GO:0005886">
    <property type="term" value="C:plasma membrane"/>
    <property type="evidence" value="ECO:0007669"/>
    <property type="project" value="UniProtKB-SubCell"/>
</dbReference>
<dbReference type="PROSITE" id="PS00211">
    <property type="entry name" value="ABC_TRANSPORTER_1"/>
    <property type="match status" value="1"/>
</dbReference>
<dbReference type="SUPFAM" id="SSF52540">
    <property type="entry name" value="P-loop containing nucleoside triphosphate hydrolases"/>
    <property type="match status" value="1"/>
</dbReference>
<dbReference type="GO" id="GO:0015421">
    <property type="term" value="F:ABC-type oligopeptide transporter activity"/>
    <property type="evidence" value="ECO:0007669"/>
    <property type="project" value="TreeGrafter"/>
</dbReference>
<sequence length="589" mass="67574">MYDYQSDEILGKAYDSLLIKRLWRYVIKYKWLLVLSLILLPVVALLELSQPYLIKVAIDRYILKGEYAGLRIISLIYFLVMLGEFGARYFQTYITQLVGQKVTRYLRDELFSHLVGRSLNFFHKNPVGRLVTRLTNDIEVINEMFSSGVIAIFGDLFTLVGIIVVMVYIDYRLALYTFSTTPLIIAGVLFYRKKGREAFRQVRQLIAHLNSYLQENVSGIREVQIFRREQRNLAEFDDINLKHRQADMKAVGFDAFLYSLVEMVGSLATAVIIWFGGGEVMKGWLTFGVLVAFIEYIRKFFIPIRDLSAKYTIMQSAMASLERIFTLLDNEDEIKDPVFPKMPVKLEGAIEFRDVWFAYEPEQYVLKGISFKVPAGSKVAIVGATGAGKTSLIKLLGRYYEPQRGEIFLDGVNIQDIPKGRLRTLVGTVLQDEFLFSGDILRNIRLDRQDISLEEIRGLARLLGADKFLERLPGQYLETVRERGSNFSSGERQLISFLRIMAFNPKILLLDEATSQMDSETERILQQALEIMLQGRTSIIVAHRLSTIKKVDQILVVHQGEITESGTHEELIALEGVYYNLYQLQYQPA</sequence>
<protein>
    <recommendedName>
        <fullName evidence="12">Multidrug resistance-like ATP-binding protein MdlA</fullName>
        <ecNumber evidence="3">7.6.2.2</ecNumber>
    </recommendedName>
</protein>
<dbReference type="FunFam" id="1.20.1560.10:FF:000011">
    <property type="entry name" value="Multidrug ABC transporter ATP-binding protein"/>
    <property type="match status" value="1"/>
</dbReference>
<evidence type="ECO:0000256" key="7">
    <source>
        <dbReference type="ARBA" id="ARBA00022741"/>
    </source>
</evidence>
<evidence type="ECO:0000259" key="14">
    <source>
        <dbReference type="PROSITE" id="PS50893"/>
    </source>
</evidence>
<dbReference type="Gene3D" id="1.20.1560.10">
    <property type="entry name" value="ABC transporter type 1, transmembrane domain"/>
    <property type="match status" value="1"/>
</dbReference>
<comment type="caution">
    <text evidence="16">The sequence shown here is derived from an EMBL/GenBank/DDBJ whole genome shotgun (WGS) entry which is preliminary data.</text>
</comment>
<dbReference type="Pfam" id="PF00005">
    <property type="entry name" value="ABC_tran"/>
    <property type="match status" value="1"/>
</dbReference>
<evidence type="ECO:0000256" key="11">
    <source>
        <dbReference type="ARBA" id="ARBA00034018"/>
    </source>
</evidence>
<evidence type="ECO:0000256" key="6">
    <source>
        <dbReference type="ARBA" id="ARBA00022692"/>
    </source>
</evidence>
<evidence type="ECO:0000259" key="15">
    <source>
        <dbReference type="PROSITE" id="PS50929"/>
    </source>
</evidence>
<keyword evidence="9 13" id="KW-1133">Transmembrane helix</keyword>
<evidence type="ECO:0000256" key="10">
    <source>
        <dbReference type="ARBA" id="ARBA00023136"/>
    </source>
</evidence>
<keyword evidence="10 13" id="KW-0472">Membrane</keyword>
<accession>A0A933LQG6</accession>
<dbReference type="InterPro" id="IPR003439">
    <property type="entry name" value="ABC_transporter-like_ATP-bd"/>
</dbReference>
<evidence type="ECO:0000313" key="17">
    <source>
        <dbReference type="Proteomes" id="UP000772181"/>
    </source>
</evidence>